<name>A0A1I6T3P8_9FLAO</name>
<protein>
    <submittedName>
        <fullName evidence="1">Uncharacterized protein</fullName>
    </submittedName>
</protein>
<dbReference type="EMBL" id="FPAG01000005">
    <property type="protein sequence ID" value="SFS83763.1"/>
    <property type="molecule type" value="Genomic_DNA"/>
</dbReference>
<reference evidence="1 2" key="1">
    <citation type="submission" date="2016-10" db="EMBL/GenBank/DDBJ databases">
        <authorList>
            <person name="de Groot N.N."/>
        </authorList>
    </citation>
    <scope>NUCLEOTIDE SEQUENCE [LARGE SCALE GENOMIC DNA]</scope>
    <source>
        <strain evidence="1 2">CGMCC 1.6114</strain>
    </source>
</reference>
<organism evidence="1 2">
    <name type="scientific">Zhouia amylolytica</name>
    <dbReference type="NCBI Taxonomy" id="376730"/>
    <lineage>
        <taxon>Bacteria</taxon>
        <taxon>Pseudomonadati</taxon>
        <taxon>Bacteroidota</taxon>
        <taxon>Flavobacteriia</taxon>
        <taxon>Flavobacteriales</taxon>
        <taxon>Flavobacteriaceae</taxon>
        <taxon>Zhouia</taxon>
    </lineage>
</organism>
<evidence type="ECO:0000313" key="1">
    <source>
        <dbReference type="EMBL" id="SFS83763.1"/>
    </source>
</evidence>
<dbReference type="AlphaFoldDB" id="A0A1I6T3P8"/>
<dbReference type="RefSeq" id="WP_217643768.1">
    <property type="nucleotide sequence ID" value="NZ_FPAG01000005.1"/>
</dbReference>
<sequence length="179" mass="20986">MSFIYVDVTPEQIAKAIKIRKSRDEQYGNIYHEVDSDLRWVGDLGEICFNKWLKGKGLTGFEWHLDNAAGKPDFTINGVKIDVKTVKRKVPPRMNYTAQITARHKDTPVDELFFFSYEFQIKRLWFLGGIKKKDFLKKADYFKAGDRVHSNYVIREGHEIYNAPIEILLKPDDWINDIK</sequence>
<accession>A0A1I6T3P8</accession>
<dbReference type="Proteomes" id="UP000183209">
    <property type="component" value="Unassembled WGS sequence"/>
</dbReference>
<evidence type="ECO:0000313" key="2">
    <source>
        <dbReference type="Proteomes" id="UP000183209"/>
    </source>
</evidence>
<gene>
    <name evidence="1" type="ORF">SAMN04487906_1826</name>
</gene>
<proteinExistence type="predicted"/>